<dbReference type="EMBL" id="AZHX01001604">
    <property type="protein sequence ID" value="ETX01595.1"/>
    <property type="molecule type" value="Genomic_DNA"/>
</dbReference>
<dbReference type="InterPro" id="IPR055254">
    <property type="entry name" value="pPIWI_RE_Z"/>
</dbReference>
<name>W4LUN8_9BACT</name>
<dbReference type="Pfam" id="PF18155">
    <property type="entry name" value="pPIWI_RE_Z"/>
    <property type="match status" value="1"/>
</dbReference>
<reference evidence="2 3" key="1">
    <citation type="journal article" date="2014" name="Nature">
        <title>An environmental bacterial taxon with a large and distinct metabolic repertoire.</title>
        <authorList>
            <person name="Wilson M.C."/>
            <person name="Mori T."/>
            <person name="Ruckert C."/>
            <person name="Uria A.R."/>
            <person name="Helf M.J."/>
            <person name="Takada K."/>
            <person name="Gernert C."/>
            <person name="Steffens U.A."/>
            <person name="Heycke N."/>
            <person name="Schmitt S."/>
            <person name="Rinke C."/>
            <person name="Helfrich E.J."/>
            <person name="Brachmann A.O."/>
            <person name="Gurgui C."/>
            <person name="Wakimoto T."/>
            <person name="Kracht M."/>
            <person name="Crusemann M."/>
            <person name="Hentschel U."/>
            <person name="Abe I."/>
            <person name="Matsunaga S."/>
            <person name="Kalinowski J."/>
            <person name="Takeyama H."/>
            <person name="Piel J."/>
        </authorList>
    </citation>
    <scope>NUCLEOTIDE SEQUENCE [LARGE SCALE GENOMIC DNA]</scope>
    <source>
        <strain evidence="3">TSY2</strain>
    </source>
</reference>
<accession>W4LUN8</accession>
<proteinExistence type="predicted"/>
<dbReference type="InterPro" id="IPR027417">
    <property type="entry name" value="P-loop_NTPase"/>
</dbReference>
<evidence type="ECO:0000259" key="1">
    <source>
        <dbReference type="Pfam" id="PF18155"/>
    </source>
</evidence>
<comment type="caution">
    <text evidence="2">The sequence shown here is derived from an EMBL/GenBank/DDBJ whole genome shotgun (WGS) entry which is preliminary data.</text>
</comment>
<feature type="domain" description="pPIWI-RE three-gene island" evidence="1">
    <location>
        <begin position="5"/>
        <end position="170"/>
    </location>
</feature>
<feature type="non-terminal residue" evidence="2">
    <location>
        <position position="702"/>
    </location>
</feature>
<dbReference type="HOGENOM" id="CLU_393078_0_0_7"/>
<dbReference type="AlphaFoldDB" id="W4LUN8"/>
<sequence>MRELPGFWEGPLRVQWACVLIELIEPKVKVLSPIPLLLSGFHAVTQNPTDARMAQAIRTARQLIPHYTTERAVKNAVQMFQEHCGRQGITGSYRIDAESLRFERLSEIYDQDVEAAQKVLCAPLPYRQVERQFADSSRDIHVRLFSDERAPSMVIPGIKTPLPPPDTHPTSQPSVAPIVIPWDALLEISRELDVNDAQHPERKPRHWEATLQGCRLLALSGGHLERHDTLTLNGLKHLIGLPGVGKTTLLIVVGIYLDRQSYRVMFFFPSIEIARQHLEQFHRYGVTAGMLVGQSPQTRVRHAAQIAETIAAQGDGGFGHTLVGADCFAHPCVLPAFSTSETRDEWSLADAPCEEVQQLDRESNRFVKRLCPVWTCCGRNKGPRALTRARLWVGHVLSADTTIPVQASTELRQYFELLADTFDLVVFDEADMTQAVLDKHGFSEIKLTGSEESVHQLMQRHVLTPLAGSANYRLRDPGTANFARLLMEFSIHNTTLIHILHHISEDTGRQFATQLLTTNRVIYALVRSQSTNRQKPPAAISSRSEEERAQALTKLWDDCLYAAFYDRTGSNKPCPEEKDIESCANFLHMSVRLVKKHALYLTKFFRIYLAEDTITGRLAKINDIHHVFIKIVFPKQNKPCNTLDVVQLLTALSFMILTFRKLTLAGRHHAPYDLLQDAGLSLDVSASNTLQRMVPVNILGAL</sequence>
<evidence type="ECO:0000313" key="3">
    <source>
        <dbReference type="Proteomes" id="UP000019140"/>
    </source>
</evidence>
<organism evidence="2 3">
    <name type="scientific">Candidatus Entotheonella gemina</name>
    <dbReference type="NCBI Taxonomy" id="1429439"/>
    <lineage>
        <taxon>Bacteria</taxon>
        <taxon>Pseudomonadati</taxon>
        <taxon>Nitrospinota/Tectimicrobiota group</taxon>
        <taxon>Candidatus Tectimicrobiota</taxon>
        <taxon>Candidatus Entotheonellia</taxon>
        <taxon>Candidatus Entotheonellales</taxon>
        <taxon>Candidatus Entotheonellaceae</taxon>
        <taxon>Candidatus Entotheonella</taxon>
    </lineage>
</organism>
<protein>
    <recommendedName>
        <fullName evidence="1">pPIWI-RE three-gene island domain-containing protein</fullName>
    </recommendedName>
</protein>
<dbReference type="Proteomes" id="UP000019140">
    <property type="component" value="Unassembled WGS sequence"/>
</dbReference>
<gene>
    <name evidence="2" type="ORF">ETSY2_36930</name>
</gene>
<keyword evidence="3" id="KW-1185">Reference proteome</keyword>
<evidence type="ECO:0000313" key="2">
    <source>
        <dbReference type="EMBL" id="ETX01595.1"/>
    </source>
</evidence>
<dbReference type="SUPFAM" id="SSF52540">
    <property type="entry name" value="P-loop containing nucleoside triphosphate hydrolases"/>
    <property type="match status" value="1"/>
</dbReference>